<feature type="transmembrane region" description="Helical" evidence="8">
    <location>
        <begin position="295"/>
        <end position="322"/>
    </location>
</feature>
<evidence type="ECO:0000256" key="6">
    <source>
        <dbReference type="ARBA" id="ARBA00023170"/>
    </source>
</evidence>
<evidence type="ECO:0000256" key="3">
    <source>
        <dbReference type="ARBA" id="ARBA00022692"/>
    </source>
</evidence>
<reference evidence="9" key="2">
    <citation type="submission" date="2015-02" db="EMBL/GenBank/DDBJ databases">
        <authorList>
            <person name="Torres C."/>
        </authorList>
    </citation>
    <scope>NUCLEOTIDE SEQUENCE</scope>
</reference>
<keyword evidence="6 9" id="KW-0675">Receptor</keyword>
<dbReference type="GO" id="GO:0005886">
    <property type="term" value="C:plasma membrane"/>
    <property type="evidence" value="ECO:0007669"/>
    <property type="project" value="UniProtKB-SubCell"/>
</dbReference>
<dbReference type="PANTHER" id="PTHR42643">
    <property type="entry name" value="IONOTROPIC RECEPTOR 20A-RELATED"/>
    <property type="match status" value="1"/>
</dbReference>
<dbReference type="PANTHER" id="PTHR42643:SF24">
    <property type="entry name" value="IONOTROPIC RECEPTOR 60A"/>
    <property type="match status" value="1"/>
</dbReference>
<evidence type="ECO:0000256" key="2">
    <source>
        <dbReference type="ARBA" id="ARBA00022475"/>
    </source>
</evidence>
<evidence type="ECO:0000256" key="7">
    <source>
        <dbReference type="ARBA" id="ARBA00023180"/>
    </source>
</evidence>
<proteinExistence type="evidence at transcript level"/>
<dbReference type="Gene3D" id="3.40.190.10">
    <property type="entry name" value="Periplasmic binding protein-like II"/>
    <property type="match status" value="2"/>
</dbReference>
<dbReference type="EMBL" id="KP843225">
    <property type="protein sequence ID" value="ALD51361.1"/>
    <property type="molecule type" value="mRNA"/>
</dbReference>
<evidence type="ECO:0000256" key="1">
    <source>
        <dbReference type="ARBA" id="ARBA00004651"/>
    </source>
</evidence>
<dbReference type="AlphaFoldDB" id="A0A0M4JME2"/>
<feature type="transmembrane region" description="Helical" evidence="8">
    <location>
        <begin position="51"/>
        <end position="69"/>
    </location>
</feature>
<dbReference type="Gene3D" id="1.10.287.70">
    <property type="match status" value="1"/>
</dbReference>
<dbReference type="SUPFAM" id="SSF53850">
    <property type="entry name" value="Periplasmic binding protein-like II"/>
    <property type="match status" value="1"/>
</dbReference>
<protein>
    <submittedName>
        <fullName evidence="9">Ionotropic receptor 11</fullName>
    </submittedName>
</protein>
<feature type="transmembrane region" description="Helical" evidence="8">
    <location>
        <begin position="105"/>
        <end position="123"/>
    </location>
</feature>
<keyword evidence="3 8" id="KW-0812">Transmembrane</keyword>
<evidence type="ECO:0000256" key="8">
    <source>
        <dbReference type="SAM" id="Phobius"/>
    </source>
</evidence>
<evidence type="ECO:0000256" key="4">
    <source>
        <dbReference type="ARBA" id="ARBA00022989"/>
    </source>
</evidence>
<keyword evidence="4 8" id="KW-1133">Transmembrane helix</keyword>
<reference evidence="9" key="1">
    <citation type="journal article" date="2015" name="Cell. Mol. Life Sci.">
        <title>Identification and functional analysis of olfactory receptor family reveal unusual characteristics of the olfactory system in the migratory locust.</title>
        <authorList>
            <person name="Wang Z."/>
            <person name="Yang P."/>
            <person name="Chen D."/>
            <person name="Jiang F."/>
            <person name="Li Y."/>
            <person name="Wang X."/>
            <person name="Kang L."/>
        </authorList>
    </citation>
    <scope>NUCLEOTIDE SEQUENCE</scope>
</reference>
<keyword evidence="2" id="KW-1003">Cell membrane</keyword>
<name>A0A0M4JME2_LOCMI</name>
<evidence type="ECO:0000313" key="9">
    <source>
        <dbReference type="EMBL" id="ALD51361.1"/>
    </source>
</evidence>
<evidence type="ECO:0000256" key="5">
    <source>
        <dbReference type="ARBA" id="ARBA00023136"/>
    </source>
</evidence>
<sequence length="348" mass="39925">MSACEVTIGADRIGVLTFAQPVRNAGCRFYFQTQFQEVMFKPYVQPFEDRVWIALLGYVVATALLKWLFHYVLRERADPITALFAVIAALLNQASGDPRRCAVRVLYFSLCALFLILRIGYGARLTATSTLRQAAPPYRRMEDILASDWGVNVISNSFALESMQMSPPNSTAWKLWQTKIDNNPYSTVETTEDGLWNVLDKKKLAFFGFEDACRDVLHRRFSPDQSCRISELDGVFFKAPLSFALPRDSEFLLTINYWILRMFETGIIDRLSRKWLPKPPVCDETKYEAETFADVLPMVILFASGFCLAIIVLIGEICVYSFKNRNMKVVSKNRKVRKTQKNYLYPML</sequence>
<keyword evidence="5 8" id="KW-0472">Membrane</keyword>
<comment type="subcellular location">
    <subcellularLocation>
        <location evidence="1">Cell membrane</location>
        <topology evidence="1">Multi-pass membrane protein</topology>
    </subcellularLocation>
</comment>
<keyword evidence="7" id="KW-0325">Glycoprotein</keyword>
<organism evidence="9">
    <name type="scientific">Locusta migratoria</name>
    <name type="common">Migratory locust</name>
    <dbReference type="NCBI Taxonomy" id="7004"/>
    <lineage>
        <taxon>Eukaryota</taxon>
        <taxon>Metazoa</taxon>
        <taxon>Ecdysozoa</taxon>
        <taxon>Arthropoda</taxon>
        <taxon>Hexapoda</taxon>
        <taxon>Insecta</taxon>
        <taxon>Pterygota</taxon>
        <taxon>Neoptera</taxon>
        <taxon>Polyneoptera</taxon>
        <taxon>Orthoptera</taxon>
        <taxon>Caelifera</taxon>
        <taxon>Acrididea</taxon>
        <taxon>Acridomorpha</taxon>
        <taxon>Acridoidea</taxon>
        <taxon>Acrididae</taxon>
        <taxon>Oedipodinae</taxon>
        <taxon>Locusta</taxon>
    </lineage>
</organism>
<dbReference type="InterPro" id="IPR052192">
    <property type="entry name" value="Insect_Ionotropic_Sensory_Rcpt"/>
</dbReference>
<accession>A0A0M4JME2</accession>